<evidence type="ECO:0000313" key="4">
    <source>
        <dbReference type="EMBL" id="MDN5200292.1"/>
    </source>
</evidence>
<evidence type="ECO:0000259" key="3">
    <source>
        <dbReference type="Pfam" id="PF17128"/>
    </source>
</evidence>
<sequence>MKRSLENIPKLISKILLAIVIGHLYLAQFAFAQKATIKEEIRSLKTYAFGKPNPVPILTENPKIYPYFKFNEYEHEGMPKDWKVVVMENDYIRLFVLPQAGGKVWGAIEKSTGKEFIYRNEVMKFRNIAMRGPWTSGGIEFNFGIIGHTPATATPVDYLIKENEDGSVSCVVGNIDLPSRTQWRVIITLPKDAAYFETQALWYNPTTQQQSYYNWMTAAAVAKDDLEFFCPGNQYLKHSGEPMPWPYDVNENKISVYKENDYGNDKSYHVVGEYNDFFGGYYHRDKFGFGHWSLYEEMPGQKLWLWALSRSGGIWEDLLTDTDGQYIEFQAGRLFNQYFPGDHQNPITQATFAPYSTDTWREIWFPVKEIGGMTDVSPYGALHVTINKNKVSLGINALQKVEGTLEVRVKEELVYSERLQLNPMDVFTKDLVIDENDTPEISIKEMDLFYDPDPKSKVLDRPFASAVDMKQSESEKLYAEGLEMMEYRAYAGAREKFEACLKLNATDRNALISLAELLYGTGAYKKALLLVKDALRLDTYDPEANYVAGSIYRSLNDPVNALEALGWAARSMEFRSVSYAQMSEIYLSQKNLNMARHYAEKALDFNRYNVKAYEAMITIARKNDDIEKAKSIAEELLKIDPLNHFAYFEEYLLNNTSNGLERFKSRIQNEFPNQTYMELAIDYYNKGLNEEAIALFNMTDQNPVAQFWLAYLNRSNENNAQKYIETALSIPPDFVFPFRRETLSVFAWVLTKDQDWKTKYYTALNFWAKNRTEEAAELLASCGEEPDYFAFYLARANLLNKIKKIDQEEDIKKAMELAKDDWLVWNQLTHYYKNQEHYTEELKIAGGAFKKFPGNYNLGLNYARSLLHNDMYAKCIKVLSDINILPFEGASESRGIYEQAHILLALQHIQKKKYKSAITVLESGLEWPENIGVGKPYDPDMRKMEFLLAYCHAQLNQSDRQADYHKKVIDYTGEYFSGGSADNLLGLIVLKNNEAKVLENKILKYLKENSKMTGVKNKWVLAMYEGDQSGIENKGDNFFQSQNYIILKKILEVTNTKL</sequence>
<organism evidence="4 5">
    <name type="scientific">Splendidivirga corallicola</name>
    <dbReference type="NCBI Taxonomy" id="3051826"/>
    <lineage>
        <taxon>Bacteria</taxon>
        <taxon>Pseudomonadati</taxon>
        <taxon>Bacteroidota</taxon>
        <taxon>Cytophagia</taxon>
        <taxon>Cytophagales</taxon>
        <taxon>Splendidivirgaceae</taxon>
        <taxon>Splendidivirga</taxon>
    </lineage>
</organism>
<dbReference type="SUPFAM" id="SSF48452">
    <property type="entry name" value="TPR-like"/>
    <property type="match status" value="3"/>
</dbReference>
<gene>
    <name evidence="4" type="ORF">QQ008_02945</name>
</gene>
<accession>A0ABT8KHU9</accession>
<keyword evidence="1" id="KW-0677">Repeat</keyword>
<keyword evidence="5" id="KW-1185">Reference proteome</keyword>
<dbReference type="InterPro" id="IPR011990">
    <property type="entry name" value="TPR-like_helical_dom_sf"/>
</dbReference>
<dbReference type="InterPro" id="IPR050498">
    <property type="entry name" value="Ycf3"/>
</dbReference>
<dbReference type="PANTHER" id="PTHR44858:SF1">
    <property type="entry name" value="UDP-N-ACETYLGLUCOSAMINE--PEPTIDE N-ACETYLGLUCOSAMINYLTRANSFERASE SPINDLY-RELATED"/>
    <property type="match status" value="1"/>
</dbReference>
<dbReference type="RefSeq" id="WP_346750317.1">
    <property type="nucleotide sequence ID" value="NZ_JAUJEA010000001.1"/>
</dbReference>
<evidence type="ECO:0000256" key="1">
    <source>
        <dbReference type="ARBA" id="ARBA00022737"/>
    </source>
</evidence>
<dbReference type="Proteomes" id="UP001172082">
    <property type="component" value="Unassembled WGS sequence"/>
</dbReference>
<comment type="caution">
    <text evidence="4">The sequence shown here is derived from an EMBL/GenBank/DDBJ whole genome shotgun (WGS) entry which is preliminary data.</text>
</comment>
<reference evidence="4" key="1">
    <citation type="submission" date="2023-06" db="EMBL/GenBank/DDBJ databases">
        <title>Genomic of Parafulvivirga corallium.</title>
        <authorList>
            <person name="Wang G."/>
        </authorList>
    </citation>
    <scope>NUCLEOTIDE SEQUENCE</scope>
    <source>
        <strain evidence="4">BMA10</strain>
    </source>
</reference>
<name>A0ABT8KHU9_9BACT</name>
<dbReference type="EMBL" id="JAUJEA010000001">
    <property type="protein sequence ID" value="MDN5200292.1"/>
    <property type="molecule type" value="Genomic_DNA"/>
</dbReference>
<dbReference type="InterPro" id="IPR019734">
    <property type="entry name" value="TPR_rpt"/>
</dbReference>
<feature type="domain" description="DUF5107" evidence="3">
    <location>
        <begin position="63"/>
        <end position="367"/>
    </location>
</feature>
<evidence type="ECO:0000313" key="5">
    <source>
        <dbReference type="Proteomes" id="UP001172082"/>
    </source>
</evidence>
<keyword evidence="2" id="KW-0802">TPR repeat</keyword>
<dbReference type="PANTHER" id="PTHR44858">
    <property type="entry name" value="TETRATRICOPEPTIDE REPEAT PROTEIN 6"/>
    <property type="match status" value="1"/>
</dbReference>
<dbReference type="SMART" id="SM00028">
    <property type="entry name" value="TPR"/>
    <property type="match status" value="6"/>
</dbReference>
<proteinExistence type="predicted"/>
<dbReference type="InterPro" id="IPR033396">
    <property type="entry name" value="DUF5107"/>
</dbReference>
<dbReference type="Pfam" id="PF17128">
    <property type="entry name" value="DUF5107"/>
    <property type="match status" value="1"/>
</dbReference>
<evidence type="ECO:0000256" key="2">
    <source>
        <dbReference type="ARBA" id="ARBA00022803"/>
    </source>
</evidence>
<protein>
    <submittedName>
        <fullName evidence="4">DUF5107 domain-containing protein</fullName>
    </submittedName>
</protein>
<dbReference type="Gene3D" id="1.25.40.10">
    <property type="entry name" value="Tetratricopeptide repeat domain"/>
    <property type="match status" value="4"/>
</dbReference>